<protein>
    <recommendedName>
        <fullName evidence="3">DUF4320 family protein</fullName>
    </recommendedName>
</protein>
<keyword evidence="1" id="KW-1133">Transmembrane helix</keyword>
<evidence type="ECO:0008006" key="3">
    <source>
        <dbReference type="Google" id="ProtNLM"/>
    </source>
</evidence>
<evidence type="ECO:0000313" key="2">
    <source>
        <dbReference type="EMBL" id="QUL98852.1"/>
    </source>
</evidence>
<keyword evidence="1" id="KW-0472">Membrane</keyword>
<gene>
    <name evidence="2" type="ORF">IMF26_01880</name>
</gene>
<reference evidence="2" key="1">
    <citation type="submission" date="2020-10" db="EMBL/GenBank/DDBJ databases">
        <authorList>
            <person name="Kadnikov V."/>
            <person name="Beletsky A.V."/>
            <person name="Mardanov A.V."/>
            <person name="Karnachuk O.V."/>
            <person name="Ravin N.V."/>
        </authorList>
    </citation>
    <scope>NUCLEOTIDE SEQUENCE</scope>
    <source>
        <strain evidence="2">Bu02</strain>
    </source>
</reference>
<keyword evidence="1" id="KW-0812">Transmembrane</keyword>
<dbReference type="EMBL" id="CP062796">
    <property type="protein sequence ID" value="QUL98852.1"/>
    <property type="molecule type" value="Genomic_DNA"/>
</dbReference>
<evidence type="ECO:0000256" key="1">
    <source>
        <dbReference type="SAM" id="Phobius"/>
    </source>
</evidence>
<dbReference type="KEGG" id="fcz:IMF26_01880"/>
<feature type="transmembrane region" description="Helical" evidence="1">
    <location>
        <begin position="9"/>
        <end position="26"/>
    </location>
</feature>
<dbReference type="AlphaFoldDB" id="A0AAT9LE63"/>
<sequence>MPLKIKKHLIWSIIIIIIVVHIVLIYDADRKVAELTNYAVNLVKNHGLDDEIKDQIYEKAKQLGLSTSRLNIDGSSYPLEPGNPFYIEIKYTILPYAYVKHSFKFSPN</sequence>
<accession>A0AAT9LE63</accession>
<reference evidence="2" key="2">
    <citation type="journal article" date="2023" name="Biology">
        <title>Prokaryotic Life Associated with Coal-Fire Gas Vents Revealed by Metagenomics.</title>
        <authorList>
            <person name="Kadnikov V.V."/>
            <person name="Mardanov A.V."/>
            <person name="Beletsky A.V."/>
            <person name="Karnachuk O.V."/>
            <person name="Ravin N.V."/>
        </authorList>
    </citation>
    <scope>NUCLEOTIDE SEQUENCE</scope>
    <source>
        <strain evidence="2">Bu02</strain>
    </source>
</reference>
<organism evidence="2">
    <name type="scientific">Candidatus Fermentithermobacillus carboniphilus</name>
    <dbReference type="NCBI Taxonomy" id="3085328"/>
    <lineage>
        <taxon>Bacteria</taxon>
        <taxon>Bacillati</taxon>
        <taxon>Bacillota</taxon>
        <taxon>Candidatus Fermentithermobacillia</taxon>
        <taxon>Candidatus Fermentithermobacillales</taxon>
        <taxon>Candidatus Fermentithermobacillaceae</taxon>
        <taxon>Candidatus Fermentithermobacillus</taxon>
    </lineage>
</organism>
<name>A0AAT9LE63_9FIRM</name>
<proteinExistence type="predicted"/>